<dbReference type="SUPFAM" id="SSF47699">
    <property type="entry name" value="Bifunctional inhibitor/lipid-transfer protein/seed storage 2S albumin"/>
    <property type="match status" value="1"/>
</dbReference>
<feature type="non-terminal residue" evidence="3">
    <location>
        <position position="1"/>
    </location>
</feature>
<comment type="caution">
    <text evidence="3">The sequence shown here is derived from an EMBL/GenBank/DDBJ whole genome shotgun (WGS) entry which is preliminary data.</text>
</comment>
<evidence type="ECO:0000313" key="3">
    <source>
        <dbReference type="EMBL" id="RDX83680.1"/>
    </source>
</evidence>
<dbReference type="Proteomes" id="UP000257109">
    <property type="component" value="Unassembled WGS sequence"/>
</dbReference>
<gene>
    <name evidence="3" type="primary">AZI1</name>
    <name evidence="3" type="ORF">CR513_35370</name>
</gene>
<name>A0A371FZH5_MUCPR</name>
<keyword evidence="4" id="KW-1185">Reference proteome</keyword>
<evidence type="ECO:0000259" key="2">
    <source>
        <dbReference type="Pfam" id="PF14547"/>
    </source>
</evidence>
<sequence length="101" mass="10805">MCHDPIPSPKTQSSLGTSGCPRDALKLGVCSGIVNGWDFSIGLPPKEKCCTAIDGFVNFELAICLCTALKANVLGYNLNVPISFTRLINICSRSDSCMNLH</sequence>
<dbReference type="Gene3D" id="1.10.110.10">
    <property type="entry name" value="Plant lipid-transfer and hydrophobic proteins"/>
    <property type="match status" value="1"/>
</dbReference>
<dbReference type="OrthoDB" id="696558at2759"/>
<dbReference type="InterPro" id="IPR036312">
    <property type="entry name" value="Bifun_inhib/LTP/seed_sf"/>
</dbReference>
<feature type="domain" description="Hydrophobic seed protein" evidence="2">
    <location>
        <begin position="20"/>
        <end position="94"/>
    </location>
</feature>
<dbReference type="CDD" id="cd01958">
    <property type="entry name" value="HPS_like"/>
    <property type="match status" value="1"/>
</dbReference>
<dbReference type="Pfam" id="PF14547">
    <property type="entry name" value="Hydrophob_seed"/>
    <property type="match status" value="1"/>
</dbReference>
<proteinExistence type="inferred from homology"/>
<comment type="similarity">
    <text evidence="1">Belongs to the plant LTP family. PEARLI1 subfamily.</text>
</comment>
<protein>
    <submittedName>
        <fullName evidence="3">PEARLI1-like lipid transfer protein 1</fullName>
    </submittedName>
</protein>
<dbReference type="InterPro" id="IPR051636">
    <property type="entry name" value="Plant_LTP/defense-related"/>
</dbReference>
<reference evidence="3" key="1">
    <citation type="submission" date="2018-05" db="EMBL/GenBank/DDBJ databases">
        <title>Draft genome of Mucuna pruriens seed.</title>
        <authorList>
            <person name="Nnadi N.E."/>
            <person name="Vos R."/>
            <person name="Hasami M.H."/>
            <person name="Devisetty U.K."/>
            <person name="Aguiy J.C."/>
        </authorList>
    </citation>
    <scope>NUCLEOTIDE SEQUENCE [LARGE SCALE GENOMIC DNA]</scope>
    <source>
        <strain evidence="3">JCA_2017</strain>
    </source>
</reference>
<accession>A0A371FZH5</accession>
<organism evidence="3 4">
    <name type="scientific">Mucuna pruriens</name>
    <name type="common">Velvet bean</name>
    <name type="synonym">Dolichos pruriens</name>
    <dbReference type="NCBI Taxonomy" id="157652"/>
    <lineage>
        <taxon>Eukaryota</taxon>
        <taxon>Viridiplantae</taxon>
        <taxon>Streptophyta</taxon>
        <taxon>Embryophyta</taxon>
        <taxon>Tracheophyta</taxon>
        <taxon>Spermatophyta</taxon>
        <taxon>Magnoliopsida</taxon>
        <taxon>eudicotyledons</taxon>
        <taxon>Gunneridae</taxon>
        <taxon>Pentapetalae</taxon>
        <taxon>rosids</taxon>
        <taxon>fabids</taxon>
        <taxon>Fabales</taxon>
        <taxon>Fabaceae</taxon>
        <taxon>Papilionoideae</taxon>
        <taxon>50 kb inversion clade</taxon>
        <taxon>NPAAA clade</taxon>
        <taxon>indigoferoid/millettioid clade</taxon>
        <taxon>Phaseoleae</taxon>
        <taxon>Mucuna</taxon>
    </lineage>
</organism>
<dbReference type="STRING" id="157652.A0A371FZH5"/>
<evidence type="ECO:0000313" key="4">
    <source>
        <dbReference type="Proteomes" id="UP000257109"/>
    </source>
</evidence>
<evidence type="ECO:0000256" key="1">
    <source>
        <dbReference type="ARBA" id="ARBA00008965"/>
    </source>
</evidence>
<dbReference type="AlphaFoldDB" id="A0A371FZH5"/>
<dbReference type="InterPro" id="IPR027923">
    <property type="entry name" value="Hydrophob_seed_dom"/>
</dbReference>
<dbReference type="PANTHER" id="PTHR31731">
    <property type="match status" value="1"/>
</dbReference>
<dbReference type="EMBL" id="QJKJ01007283">
    <property type="protein sequence ID" value="RDX83680.1"/>
    <property type="molecule type" value="Genomic_DNA"/>
</dbReference>